<dbReference type="AlphaFoldDB" id="A0AA48KD59"/>
<organism evidence="2 3">
    <name type="scientific">Mesoterricola sediminis</name>
    <dbReference type="NCBI Taxonomy" id="2927980"/>
    <lineage>
        <taxon>Bacteria</taxon>
        <taxon>Pseudomonadati</taxon>
        <taxon>Acidobacteriota</taxon>
        <taxon>Holophagae</taxon>
        <taxon>Holophagales</taxon>
        <taxon>Holophagaceae</taxon>
        <taxon>Mesoterricola</taxon>
    </lineage>
</organism>
<sequence length="334" mass="37997">MNILRKAAVRTAILSRTRRDFHMDALRELVEPVSADPTELFEKGLRLLVKQLETDRAVIVRITDLGYETLWWATKDGSDLDLSTFDPNKNFCPQVVEHAPRTLVIRDAKQDNELQTHTAFQDMSVRSYIGVPLRRGDQVIGVLSVQGSRPKKFSRNDIILVSMVANLMSSAMEIELLKQELHMTREALDLTMSVVEDSALEAATTRLPSRRYMDIWLKAYLFMARRRSEPLALVMWQVRPGREARKALREISDQARGEDLLVDLGKDIYLLLLPRTRAEGAQFLVNRVLTKFGQVPVGVAVWDPTDTEDREDLAIRGAIRRAQESMREALSQGA</sequence>
<dbReference type="KEGG" id="msea:METESE_28720"/>
<dbReference type="PANTHER" id="PTHR43102:SF2">
    <property type="entry name" value="GAF DOMAIN-CONTAINING PROTEIN"/>
    <property type="match status" value="1"/>
</dbReference>
<dbReference type="Gene3D" id="3.30.70.270">
    <property type="match status" value="1"/>
</dbReference>
<keyword evidence="3" id="KW-1185">Reference proteome</keyword>
<name>A0AA48KD59_9BACT</name>
<reference evidence="2" key="1">
    <citation type="journal article" date="2023" name="Int. J. Syst. Evol. Microbiol.">
        <title>Mesoterricola silvestris gen. nov., sp. nov., Mesoterricola sediminis sp. nov., Geothrix oryzae sp. nov., Geothrix edaphica sp. nov., Geothrix rubra sp. nov., and Geothrix limicola sp. nov., six novel members of Acidobacteriota isolated from soils.</title>
        <authorList>
            <person name="Itoh H."/>
            <person name="Sugisawa Y."/>
            <person name="Mise K."/>
            <person name="Xu Z."/>
            <person name="Kuniyasu M."/>
            <person name="Ushijima N."/>
            <person name="Kawano K."/>
            <person name="Kobayashi E."/>
            <person name="Shiratori Y."/>
            <person name="Masuda Y."/>
            <person name="Senoo K."/>
        </authorList>
    </citation>
    <scope>NUCLEOTIDE SEQUENCE</scope>
    <source>
        <strain evidence="2">W786</strain>
    </source>
</reference>
<dbReference type="Pfam" id="PF01590">
    <property type="entry name" value="GAF"/>
    <property type="match status" value="1"/>
</dbReference>
<dbReference type="RefSeq" id="WP_243329925.1">
    <property type="nucleotide sequence ID" value="NZ_AP027081.1"/>
</dbReference>
<proteinExistence type="predicted"/>
<dbReference type="PANTHER" id="PTHR43102">
    <property type="entry name" value="SLR1143 PROTEIN"/>
    <property type="match status" value="1"/>
</dbReference>
<dbReference type="InterPro" id="IPR003018">
    <property type="entry name" value="GAF"/>
</dbReference>
<feature type="domain" description="GGDEF" evidence="1">
    <location>
        <begin position="229"/>
        <end position="334"/>
    </location>
</feature>
<gene>
    <name evidence="2" type="ORF">METESE_28720</name>
</gene>
<dbReference type="PROSITE" id="PS50887">
    <property type="entry name" value="GGDEF"/>
    <property type="match status" value="1"/>
</dbReference>
<protein>
    <recommendedName>
        <fullName evidence="1">GGDEF domain-containing protein</fullName>
    </recommendedName>
</protein>
<dbReference type="Proteomes" id="UP001228113">
    <property type="component" value="Chromosome"/>
</dbReference>
<evidence type="ECO:0000313" key="2">
    <source>
        <dbReference type="EMBL" id="BDU77914.1"/>
    </source>
</evidence>
<dbReference type="SUPFAM" id="SSF55781">
    <property type="entry name" value="GAF domain-like"/>
    <property type="match status" value="1"/>
</dbReference>
<dbReference type="SMART" id="SM00065">
    <property type="entry name" value="GAF"/>
    <property type="match status" value="1"/>
</dbReference>
<dbReference type="InterPro" id="IPR029016">
    <property type="entry name" value="GAF-like_dom_sf"/>
</dbReference>
<dbReference type="InterPro" id="IPR029787">
    <property type="entry name" value="Nucleotide_cyclase"/>
</dbReference>
<dbReference type="EMBL" id="AP027081">
    <property type="protein sequence ID" value="BDU77914.1"/>
    <property type="molecule type" value="Genomic_DNA"/>
</dbReference>
<dbReference type="Gene3D" id="3.30.450.40">
    <property type="match status" value="1"/>
</dbReference>
<dbReference type="InterPro" id="IPR043128">
    <property type="entry name" value="Rev_trsase/Diguanyl_cyclase"/>
</dbReference>
<evidence type="ECO:0000259" key="1">
    <source>
        <dbReference type="PROSITE" id="PS50887"/>
    </source>
</evidence>
<dbReference type="SUPFAM" id="SSF55073">
    <property type="entry name" value="Nucleotide cyclase"/>
    <property type="match status" value="1"/>
</dbReference>
<accession>A0AA48KD59</accession>
<dbReference type="InterPro" id="IPR000160">
    <property type="entry name" value="GGDEF_dom"/>
</dbReference>
<evidence type="ECO:0000313" key="3">
    <source>
        <dbReference type="Proteomes" id="UP001228113"/>
    </source>
</evidence>